<comment type="subunit">
    <text evidence="7">Consists of a catalytic RNA component (M1 or rnpB) and a protein subunit.</text>
</comment>
<evidence type="ECO:0000256" key="7">
    <source>
        <dbReference type="HAMAP-Rule" id="MF_00227"/>
    </source>
</evidence>
<dbReference type="GO" id="GO:0042781">
    <property type="term" value="F:3'-tRNA processing endoribonuclease activity"/>
    <property type="evidence" value="ECO:0007669"/>
    <property type="project" value="TreeGrafter"/>
</dbReference>
<dbReference type="InterPro" id="IPR014721">
    <property type="entry name" value="Ribsml_uS5_D2-typ_fold_subgr"/>
</dbReference>
<dbReference type="Gene3D" id="3.30.230.10">
    <property type="match status" value="1"/>
</dbReference>
<dbReference type="Proteomes" id="UP000242592">
    <property type="component" value="Unassembled WGS sequence"/>
</dbReference>
<dbReference type="EMBL" id="FQXN01000001">
    <property type="protein sequence ID" value="SHH23067.1"/>
    <property type="molecule type" value="Genomic_DNA"/>
</dbReference>
<keyword evidence="4 7" id="KW-0255">Endonuclease</keyword>
<dbReference type="AlphaFoldDB" id="A0A1M5R9N1"/>
<comment type="function">
    <text evidence="1 7">RNaseP catalyzes the removal of the 5'-leader sequence from pre-tRNA to produce the mature 5'-terminus. It can also cleave other RNA substrates such as 4.5S RNA. The protein component plays an auxiliary but essential role in vivo by binding to the 5'-leader sequence and broadening the substrate specificity of the ribozyme.</text>
</comment>
<dbReference type="InterPro" id="IPR020568">
    <property type="entry name" value="Ribosomal_Su5_D2-typ_SF"/>
</dbReference>
<name>A0A1M5R9N1_9BACT</name>
<dbReference type="EC" id="3.1.26.5" evidence="7 8"/>
<dbReference type="OrthoDB" id="9810867at2"/>
<dbReference type="GO" id="GO:0030677">
    <property type="term" value="C:ribonuclease P complex"/>
    <property type="evidence" value="ECO:0007669"/>
    <property type="project" value="TreeGrafter"/>
</dbReference>
<evidence type="ECO:0000256" key="6">
    <source>
        <dbReference type="ARBA" id="ARBA00022884"/>
    </source>
</evidence>
<dbReference type="STRING" id="1123380.SAMN02745199_0419"/>
<keyword evidence="3 7" id="KW-0540">Nuclease</keyword>
<dbReference type="SUPFAM" id="SSF54211">
    <property type="entry name" value="Ribosomal protein S5 domain 2-like"/>
    <property type="match status" value="1"/>
</dbReference>
<dbReference type="GO" id="GO:0000049">
    <property type="term" value="F:tRNA binding"/>
    <property type="evidence" value="ECO:0007669"/>
    <property type="project" value="UniProtKB-UniRule"/>
</dbReference>
<comment type="catalytic activity">
    <reaction evidence="7">
        <text>Endonucleolytic cleavage of RNA, removing 5'-extranucleotides from tRNA precursor.</text>
        <dbReference type="EC" id="3.1.26.5"/>
    </reaction>
</comment>
<evidence type="ECO:0000256" key="3">
    <source>
        <dbReference type="ARBA" id="ARBA00022722"/>
    </source>
</evidence>
<keyword evidence="5 7" id="KW-0378">Hydrolase</keyword>
<evidence type="ECO:0000313" key="10">
    <source>
        <dbReference type="Proteomes" id="UP000242592"/>
    </source>
</evidence>
<dbReference type="InterPro" id="IPR000100">
    <property type="entry name" value="RNase_P"/>
</dbReference>
<dbReference type="PROSITE" id="PS00648">
    <property type="entry name" value="RIBONUCLEASE_P"/>
    <property type="match status" value="1"/>
</dbReference>
<reference evidence="10" key="1">
    <citation type="submission" date="2016-11" db="EMBL/GenBank/DDBJ databases">
        <authorList>
            <person name="Varghese N."/>
            <person name="Submissions S."/>
        </authorList>
    </citation>
    <scope>NUCLEOTIDE SEQUENCE [LARGE SCALE GENOMIC DNA]</scope>
    <source>
        <strain evidence="10">DSM 15807</strain>
    </source>
</reference>
<keyword evidence="10" id="KW-1185">Reference proteome</keyword>
<evidence type="ECO:0000256" key="1">
    <source>
        <dbReference type="ARBA" id="ARBA00002663"/>
    </source>
</evidence>
<proteinExistence type="inferred from homology"/>
<dbReference type="PANTHER" id="PTHR33992">
    <property type="entry name" value="RIBONUCLEASE P PROTEIN COMPONENT"/>
    <property type="match status" value="1"/>
</dbReference>
<dbReference type="PANTHER" id="PTHR33992:SF1">
    <property type="entry name" value="RIBONUCLEASE P PROTEIN COMPONENT"/>
    <property type="match status" value="1"/>
</dbReference>
<organism evidence="9 10">
    <name type="scientific">Thermosipho atlanticus DSM 15807</name>
    <dbReference type="NCBI Taxonomy" id="1123380"/>
    <lineage>
        <taxon>Bacteria</taxon>
        <taxon>Thermotogati</taxon>
        <taxon>Thermotogota</taxon>
        <taxon>Thermotogae</taxon>
        <taxon>Thermotogales</taxon>
        <taxon>Fervidobacteriaceae</taxon>
        <taxon>Thermosipho</taxon>
    </lineage>
</organism>
<evidence type="ECO:0000256" key="8">
    <source>
        <dbReference type="NCBIfam" id="TIGR00188"/>
    </source>
</evidence>
<dbReference type="NCBIfam" id="TIGR00188">
    <property type="entry name" value="rnpA"/>
    <property type="match status" value="1"/>
</dbReference>
<comment type="similarity">
    <text evidence="7">Belongs to the RnpA family.</text>
</comment>
<evidence type="ECO:0000313" key="9">
    <source>
        <dbReference type="EMBL" id="SHH23067.1"/>
    </source>
</evidence>
<accession>A0A1M5R9N1</accession>
<evidence type="ECO:0000256" key="2">
    <source>
        <dbReference type="ARBA" id="ARBA00022694"/>
    </source>
</evidence>
<dbReference type="InterPro" id="IPR020539">
    <property type="entry name" value="RNase_P_CS"/>
</dbReference>
<evidence type="ECO:0000256" key="5">
    <source>
        <dbReference type="ARBA" id="ARBA00022801"/>
    </source>
</evidence>
<gene>
    <name evidence="7" type="primary">rnpA</name>
    <name evidence="9" type="ORF">SAMN02745199_0419</name>
</gene>
<dbReference type="RefSeq" id="WP_073071612.1">
    <property type="nucleotide sequence ID" value="NZ_FQXN01000001.1"/>
</dbReference>
<dbReference type="Pfam" id="PF00825">
    <property type="entry name" value="Ribonuclease_P"/>
    <property type="match status" value="1"/>
</dbReference>
<dbReference type="GO" id="GO:0001682">
    <property type="term" value="P:tRNA 5'-leader removal"/>
    <property type="evidence" value="ECO:0007669"/>
    <property type="project" value="UniProtKB-UniRule"/>
</dbReference>
<sequence length="127" mass="15300">MEISSLKTNTFRKYERLKLRKDILNVIRNGKGIQNDWFVVLYIRNGLDYSRYAFSVKKKFGKAVKRNKLKRWLRESIRNNKSTIPKGYDYLIIARKKLSDQFENITYKEFLSEFLAMFERVSNEKNS</sequence>
<evidence type="ECO:0000256" key="4">
    <source>
        <dbReference type="ARBA" id="ARBA00022759"/>
    </source>
</evidence>
<protein>
    <recommendedName>
        <fullName evidence="7 8">Ribonuclease P protein component</fullName>
        <shortName evidence="7">RNase P protein</shortName>
        <shortName evidence="7">RNaseP protein</shortName>
        <ecNumber evidence="7 8">3.1.26.5</ecNumber>
    </recommendedName>
    <alternativeName>
        <fullName evidence="7">Protein C5</fullName>
    </alternativeName>
</protein>
<keyword evidence="2 7" id="KW-0819">tRNA processing</keyword>
<dbReference type="GO" id="GO:0004526">
    <property type="term" value="F:ribonuclease P activity"/>
    <property type="evidence" value="ECO:0007669"/>
    <property type="project" value="UniProtKB-UniRule"/>
</dbReference>
<dbReference type="HAMAP" id="MF_00227">
    <property type="entry name" value="RNase_P"/>
    <property type="match status" value="1"/>
</dbReference>
<keyword evidence="6 7" id="KW-0694">RNA-binding</keyword>